<dbReference type="InterPro" id="IPR003362">
    <property type="entry name" value="Bact_transf"/>
</dbReference>
<dbReference type="GO" id="GO:0016780">
    <property type="term" value="F:phosphotransferase activity, for other substituted phosphate groups"/>
    <property type="evidence" value="ECO:0007669"/>
    <property type="project" value="TreeGrafter"/>
</dbReference>
<dbReference type="InterPro" id="IPR017475">
    <property type="entry name" value="EPS_sugar_tfrase"/>
</dbReference>
<feature type="transmembrane region" description="Helical" evidence="7">
    <location>
        <begin position="61"/>
        <end position="78"/>
    </location>
</feature>
<name>A0AAU8LZU1_9BACT</name>
<evidence type="ECO:0000256" key="3">
    <source>
        <dbReference type="ARBA" id="ARBA00022679"/>
    </source>
</evidence>
<feature type="transmembrane region" description="Helical" evidence="7">
    <location>
        <begin position="130"/>
        <end position="151"/>
    </location>
</feature>
<evidence type="ECO:0000256" key="6">
    <source>
        <dbReference type="ARBA" id="ARBA00023136"/>
    </source>
</evidence>
<evidence type="ECO:0000256" key="5">
    <source>
        <dbReference type="ARBA" id="ARBA00022989"/>
    </source>
</evidence>
<feature type="domain" description="Bacterial sugar transferase" evidence="8">
    <location>
        <begin position="296"/>
        <end position="484"/>
    </location>
</feature>
<evidence type="ECO:0000313" key="9">
    <source>
        <dbReference type="EMBL" id="XCN75101.1"/>
    </source>
</evidence>
<keyword evidence="3 9" id="KW-0808">Transferase</keyword>
<sequence length="489" mass="56831">MNQTNIKISIIEKAFQYIDGILFLFLPLALIDKITISGKILCSLESTQAFLSDFIQLRGLSLSQWLMLIFSVWLWHSILTDMGLYQYTIIVEERRKHFILRIIVSIAAALSCQFPLLSILNFLLNNSTPVLQNVLISLATWTGIFFIYRVAGATILRFDKNIRQQDDLPHALIVGVNERSLAFAEEINYPIKKYVILGYADEASRSPAPQHLLLCSLNNIEKYLSENRVDIVFIMLPLRGFYDTIAKILKECRVQGTEAQLVNDFFKLPFIQPRRIEENFLPCDFNRKFSLEHDFKRLFDLIFSFLGLALLSPLFAVIALAIYIDDGWPAFFVQERVGLNKRRFKMFKFRTMVKDAEQRLAELERFNEVQGAAFKLTNDPRVTRLGKFLRKTSLDELPQLINVLFGTMSLVGPRPLPIRDFERFFSNSHRRRFSAKPGITGRWQTEGRNEADFDKWMELDLNYIDNWKLMDDFEILFKTVREVVGCKGK</sequence>
<evidence type="ECO:0000259" key="8">
    <source>
        <dbReference type="Pfam" id="PF02397"/>
    </source>
</evidence>
<dbReference type="Pfam" id="PF02397">
    <property type="entry name" value="Bac_transf"/>
    <property type="match status" value="1"/>
</dbReference>
<accession>A0AAU8LZU1</accession>
<comment type="subcellular location">
    <subcellularLocation>
        <location evidence="1">Membrane</location>
        <topology evidence="1">Multi-pass membrane protein</topology>
    </subcellularLocation>
</comment>
<evidence type="ECO:0000256" key="1">
    <source>
        <dbReference type="ARBA" id="ARBA00004141"/>
    </source>
</evidence>
<proteinExistence type="inferred from homology"/>
<dbReference type="EC" id="2.7.8.-" evidence="9"/>
<evidence type="ECO:0000256" key="4">
    <source>
        <dbReference type="ARBA" id="ARBA00022692"/>
    </source>
</evidence>
<dbReference type="PANTHER" id="PTHR30576">
    <property type="entry name" value="COLANIC BIOSYNTHESIS UDP-GLUCOSE LIPID CARRIER TRANSFERASE"/>
    <property type="match status" value="1"/>
</dbReference>
<keyword evidence="5 7" id="KW-1133">Transmembrane helix</keyword>
<organism evidence="9">
    <name type="scientific">Candidatus Electrothrix aestuarii</name>
    <dbReference type="NCBI Taxonomy" id="3062594"/>
    <lineage>
        <taxon>Bacteria</taxon>
        <taxon>Pseudomonadati</taxon>
        <taxon>Thermodesulfobacteriota</taxon>
        <taxon>Desulfobulbia</taxon>
        <taxon>Desulfobulbales</taxon>
        <taxon>Desulfobulbaceae</taxon>
        <taxon>Candidatus Electrothrix</taxon>
    </lineage>
</organism>
<reference evidence="9" key="2">
    <citation type="submission" date="2024-06" db="EMBL/GenBank/DDBJ databases">
        <authorList>
            <person name="Plum-Jensen L.E."/>
            <person name="Schramm A."/>
            <person name="Marshall I.P.G."/>
        </authorList>
    </citation>
    <scope>NUCLEOTIDE SEQUENCE</scope>
    <source>
        <strain evidence="9">Rat1</strain>
    </source>
</reference>
<reference evidence="9" key="1">
    <citation type="journal article" date="2024" name="Syst. Appl. Microbiol.">
        <title>First single-strain enrichments of Electrothrix cable bacteria, description of E. aestuarii sp. nov. and E. rattekaaiensis sp. nov., and proposal of a cable bacteria taxonomy following the rules of the SeqCode.</title>
        <authorList>
            <person name="Plum-Jensen L.E."/>
            <person name="Schramm A."/>
            <person name="Marshall I.P.G."/>
        </authorList>
    </citation>
    <scope>NUCLEOTIDE SEQUENCE</scope>
    <source>
        <strain evidence="9">Rat1</strain>
    </source>
</reference>
<evidence type="ECO:0000256" key="2">
    <source>
        <dbReference type="ARBA" id="ARBA00006464"/>
    </source>
</evidence>
<dbReference type="Gene3D" id="3.40.50.720">
    <property type="entry name" value="NAD(P)-binding Rossmann-like Domain"/>
    <property type="match status" value="1"/>
</dbReference>
<dbReference type="PANTHER" id="PTHR30576:SF10">
    <property type="entry name" value="SLL5057 PROTEIN"/>
    <property type="match status" value="1"/>
</dbReference>
<feature type="transmembrane region" description="Helical" evidence="7">
    <location>
        <begin position="21"/>
        <end position="41"/>
    </location>
</feature>
<dbReference type="AlphaFoldDB" id="A0AAU8LZU1"/>
<dbReference type="EMBL" id="CP159373">
    <property type="protein sequence ID" value="XCN75101.1"/>
    <property type="molecule type" value="Genomic_DNA"/>
</dbReference>
<dbReference type="GO" id="GO:0016020">
    <property type="term" value="C:membrane"/>
    <property type="evidence" value="ECO:0007669"/>
    <property type="project" value="UniProtKB-SubCell"/>
</dbReference>
<feature type="transmembrane region" description="Helical" evidence="7">
    <location>
        <begin position="298"/>
        <end position="324"/>
    </location>
</feature>
<keyword evidence="4 7" id="KW-0812">Transmembrane</keyword>
<dbReference type="NCBIfam" id="TIGR03025">
    <property type="entry name" value="EPS_sugtrans"/>
    <property type="match status" value="1"/>
</dbReference>
<evidence type="ECO:0000256" key="7">
    <source>
        <dbReference type="SAM" id="Phobius"/>
    </source>
</evidence>
<dbReference type="KEGG" id="eaj:Q3M24_10325"/>
<feature type="transmembrane region" description="Helical" evidence="7">
    <location>
        <begin position="98"/>
        <end position="124"/>
    </location>
</feature>
<gene>
    <name evidence="9" type="ORF">Q3M24_10325</name>
</gene>
<keyword evidence="6 7" id="KW-0472">Membrane</keyword>
<protein>
    <submittedName>
        <fullName evidence="9">Sugar transferase</fullName>
        <ecNumber evidence="9">2.7.8.-</ecNumber>
    </submittedName>
</protein>
<comment type="similarity">
    <text evidence="2">Belongs to the bacterial sugar transferase family.</text>
</comment>